<evidence type="ECO:0000313" key="3">
    <source>
        <dbReference type="EMBL" id="KAJ8659718.1"/>
    </source>
</evidence>
<dbReference type="Proteomes" id="UP001234581">
    <property type="component" value="Unassembled WGS sequence"/>
</dbReference>
<accession>A0AAD7V5G4</accession>
<dbReference type="EMBL" id="JARTCD010000017">
    <property type="protein sequence ID" value="KAJ8659718.1"/>
    <property type="molecule type" value="Genomic_DNA"/>
</dbReference>
<organism evidence="3 4">
    <name type="scientific">Lichtheimia ornata</name>
    <dbReference type="NCBI Taxonomy" id="688661"/>
    <lineage>
        <taxon>Eukaryota</taxon>
        <taxon>Fungi</taxon>
        <taxon>Fungi incertae sedis</taxon>
        <taxon>Mucoromycota</taxon>
        <taxon>Mucoromycotina</taxon>
        <taxon>Mucoromycetes</taxon>
        <taxon>Mucorales</taxon>
        <taxon>Lichtheimiaceae</taxon>
        <taxon>Lichtheimia</taxon>
    </lineage>
</organism>
<feature type="region of interest" description="Disordered" evidence="1">
    <location>
        <begin position="1"/>
        <end position="25"/>
    </location>
</feature>
<keyword evidence="4" id="KW-1185">Reference proteome</keyword>
<comment type="caution">
    <text evidence="3">The sequence shown here is derived from an EMBL/GenBank/DDBJ whole genome shotgun (WGS) entry which is preliminary data.</text>
</comment>
<dbReference type="RefSeq" id="XP_058344631.1">
    <property type="nucleotide sequence ID" value="XM_058484754.1"/>
</dbReference>
<sequence>MASPTHSSHSSIMSSSKQSSHSSFSIPPTLLPGVTSSSISIPTMTTTPTAISTLSPDISNPTRNTSLIIGVVFGVVAFLSLVGGLVFAILAHKRRRQKHKDMELLLNDETFDDKTHSADDLLAKNHTARERD</sequence>
<dbReference type="CDD" id="cd12087">
    <property type="entry name" value="TM_EGFR-like"/>
    <property type="match status" value="1"/>
</dbReference>
<dbReference type="AlphaFoldDB" id="A0AAD7V5G4"/>
<keyword evidence="2" id="KW-0472">Membrane</keyword>
<keyword evidence="2" id="KW-1133">Transmembrane helix</keyword>
<evidence type="ECO:0000313" key="4">
    <source>
        <dbReference type="Proteomes" id="UP001234581"/>
    </source>
</evidence>
<name>A0AAD7V5G4_9FUNG</name>
<evidence type="ECO:0000256" key="2">
    <source>
        <dbReference type="SAM" id="Phobius"/>
    </source>
</evidence>
<dbReference type="GeneID" id="83212113"/>
<feature type="transmembrane region" description="Helical" evidence="2">
    <location>
        <begin position="67"/>
        <end position="90"/>
    </location>
</feature>
<keyword evidence="2" id="KW-0812">Transmembrane</keyword>
<gene>
    <name evidence="3" type="ORF">O0I10_004700</name>
</gene>
<reference evidence="3 4" key="1">
    <citation type="submission" date="2023-03" db="EMBL/GenBank/DDBJ databases">
        <title>Genome sequence of Lichtheimia ornata CBS 291.66.</title>
        <authorList>
            <person name="Mohabir J.T."/>
            <person name="Shea T.P."/>
            <person name="Kurbessoian T."/>
            <person name="Berby B."/>
            <person name="Fontaine J."/>
            <person name="Livny J."/>
            <person name="Gnirke A."/>
            <person name="Stajich J.E."/>
            <person name="Cuomo C.A."/>
        </authorList>
    </citation>
    <scope>NUCLEOTIDE SEQUENCE [LARGE SCALE GENOMIC DNA]</scope>
    <source>
        <strain evidence="3">CBS 291.66</strain>
    </source>
</reference>
<protein>
    <submittedName>
        <fullName evidence="3">Uncharacterized protein</fullName>
    </submittedName>
</protein>
<evidence type="ECO:0000256" key="1">
    <source>
        <dbReference type="SAM" id="MobiDB-lite"/>
    </source>
</evidence>
<proteinExistence type="predicted"/>